<keyword evidence="2" id="KW-1185">Reference proteome</keyword>
<dbReference type="EMBL" id="KZ821221">
    <property type="protein sequence ID" value="PYH48513.1"/>
    <property type="molecule type" value="Genomic_DNA"/>
</dbReference>
<reference evidence="1 2" key="1">
    <citation type="submission" date="2016-12" db="EMBL/GenBank/DDBJ databases">
        <title>The genomes of Aspergillus section Nigri reveals drivers in fungal speciation.</title>
        <authorList>
            <consortium name="DOE Joint Genome Institute"/>
            <person name="Vesth T.C."/>
            <person name="Nybo J."/>
            <person name="Theobald S."/>
            <person name="Brandl J."/>
            <person name="Frisvad J.C."/>
            <person name="Nielsen K.F."/>
            <person name="Lyhne E.K."/>
            <person name="Kogle M.E."/>
            <person name="Kuo A."/>
            <person name="Riley R."/>
            <person name="Clum A."/>
            <person name="Nolan M."/>
            <person name="Lipzen A."/>
            <person name="Salamov A."/>
            <person name="Henrissat B."/>
            <person name="Wiebenga A."/>
            <person name="De Vries R.P."/>
            <person name="Grigoriev I.V."/>
            <person name="Mortensen U.H."/>
            <person name="Andersen M.R."/>
            <person name="Baker S.E."/>
        </authorList>
    </citation>
    <scope>NUCLEOTIDE SEQUENCE [LARGE SCALE GENOMIC DNA]</scope>
    <source>
        <strain evidence="1 2">JOP 1030-1</strain>
    </source>
</reference>
<protein>
    <submittedName>
        <fullName evidence="1">Uncharacterized protein</fullName>
    </submittedName>
</protein>
<accession>A0A318ZVX5</accession>
<name>A0A318ZVX5_9EURO</name>
<sequence>MHIQFCSTMAYVTADLFRDSMVVERLDPAAFQPALQQFVHDKFRPRAILLEYVPDAEMLRKTSMTWRLKVFDRYIMLACFTRIYALKIFFLCPARRRDW</sequence>
<dbReference type="AlphaFoldDB" id="A0A318ZVX5"/>
<gene>
    <name evidence="1" type="ORF">BP01DRAFT_150690</name>
</gene>
<dbReference type="Proteomes" id="UP000248349">
    <property type="component" value="Unassembled WGS sequence"/>
</dbReference>
<organism evidence="1 2">
    <name type="scientific">Aspergillus saccharolyticus JOP 1030-1</name>
    <dbReference type="NCBI Taxonomy" id="1450539"/>
    <lineage>
        <taxon>Eukaryota</taxon>
        <taxon>Fungi</taxon>
        <taxon>Dikarya</taxon>
        <taxon>Ascomycota</taxon>
        <taxon>Pezizomycotina</taxon>
        <taxon>Eurotiomycetes</taxon>
        <taxon>Eurotiomycetidae</taxon>
        <taxon>Eurotiales</taxon>
        <taxon>Aspergillaceae</taxon>
        <taxon>Aspergillus</taxon>
        <taxon>Aspergillus subgen. Circumdati</taxon>
    </lineage>
</organism>
<evidence type="ECO:0000313" key="2">
    <source>
        <dbReference type="Proteomes" id="UP000248349"/>
    </source>
</evidence>
<dbReference type="GeneID" id="37071854"/>
<dbReference type="OrthoDB" id="4185642at2759"/>
<proteinExistence type="predicted"/>
<dbReference type="RefSeq" id="XP_025434495.1">
    <property type="nucleotide sequence ID" value="XM_025570626.1"/>
</dbReference>
<evidence type="ECO:0000313" key="1">
    <source>
        <dbReference type="EMBL" id="PYH48513.1"/>
    </source>
</evidence>